<dbReference type="InterPro" id="IPR010600">
    <property type="entry name" value="ITI_HC_C"/>
</dbReference>
<evidence type="ECO:0000259" key="9">
    <source>
        <dbReference type="PROSITE" id="PS50234"/>
    </source>
</evidence>
<keyword evidence="5" id="KW-0732">Signal</keyword>
<evidence type="ECO:0000313" key="12">
    <source>
        <dbReference type="Proteomes" id="UP000694549"/>
    </source>
</evidence>
<comment type="similarity">
    <text evidence="2">Belongs to the ITIH family.</text>
</comment>
<keyword evidence="7" id="KW-0325">Glycoprotein</keyword>
<evidence type="ECO:0000259" key="10">
    <source>
        <dbReference type="PROSITE" id="PS51468"/>
    </source>
</evidence>
<dbReference type="InterPro" id="IPR050934">
    <property type="entry name" value="ITIH"/>
</dbReference>
<proteinExistence type="inferred from homology"/>
<dbReference type="GO" id="GO:0030212">
    <property type="term" value="P:hyaluronan metabolic process"/>
    <property type="evidence" value="ECO:0007669"/>
    <property type="project" value="InterPro"/>
</dbReference>
<evidence type="ECO:0000256" key="7">
    <source>
        <dbReference type="ARBA" id="ARBA00023180"/>
    </source>
</evidence>
<dbReference type="InterPro" id="IPR002035">
    <property type="entry name" value="VWF_A"/>
</dbReference>
<protein>
    <submittedName>
        <fullName evidence="11">Inter-alpha-trypsin inhibitor heavy chain family member 6</fullName>
    </submittedName>
</protein>
<evidence type="ECO:0000256" key="5">
    <source>
        <dbReference type="ARBA" id="ARBA00022729"/>
    </source>
</evidence>
<organism evidence="11 12">
    <name type="scientific">Anas zonorhyncha</name>
    <name type="common">Eastern spot-billed duck</name>
    <dbReference type="NCBI Taxonomy" id="75864"/>
    <lineage>
        <taxon>Eukaryota</taxon>
        <taxon>Metazoa</taxon>
        <taxon>Chordata</taxon>
        <taxon>Craniata</taxon>
        <taxon>Vertebrata</taxon>
        <taxon>Euteleostomi</taxon>
        <taxon>Archelosauria</taxon>
        <taxon>Archosauria</taxon>
        <taxon>Dinosauria</taxon>
        <taxon>Saurischia</taxon>
        <taxon>Theropoda</taxon>
        <taxon>Coelurosauria</taxon>
        <taxon>Aves</taxon>
        <taxon>Neognathae</taxon>
        <taxon>Galloanserae</taxon>
        <taxon>Anseriformes</taxon>
        <taxon>Anatidae</taxon>
        <taxon>Anatinae</taxon>
        <taxon>Anas</taxon>
    </lineage>
</organism>
<dbReference type="SMART" id="SM00327">
    <property type="entry name" value="VWA"/>
    <property type="match status" value="1"/>
</dbReference>
<dbReference type="AlphaFoldDB" id="A0A8B9ZUY9"/>
<comment type="subcellular location">
    <subcellularLocation>
        <location evidence="1">Secreted</location>
    </subcellularLocation>
</comment>
<evidence type="ECO:0000256" key="2">
    <source>
        <dbReference type="ARBA" id="ARBA00010158"/>
    </source>
</evidence>
<dbReference type="PROSITE" id="PS51468">
    <property type="entry name" value="VIT"/>
    <property type="match status" value="1"/>
</dbReference>
<feature type="compositionally biased region" description="Polar residues" evidence="8">
    <location>
        <begin position="309"/>
        <end position="338"/>
    </location>
</feature>
<dbReference type="GO" id="GO:0005576">
    <property type="term" value="C:extracellular region"/>
    <property type="evidence" value="ECO:0007669"/>
    <property type="project" value="UniProtKB-SubCell"/>
</dbReference>
<feature type="region of interest" description="Disordered" evidence="8">
    <location>
        <begin position="589"/>
        <end position="612"/>
    </location>
</feature>
<dbReference type="SUPFAM" id="SSF53300">
    <property type="entry name" value="vWA-like"/>
    <property type="match status" value="1"/>
</dbReference>
<evidence type="ECO:0000256" key="8">
    <source>
        <dbReference type="SAM" id="MobiDB-lite"/>
    </source>
</evidence>
<evidence type="ECO:0000256" key="4">
    <source>
        <dbReference type="ARBA" id="ARBA00022690"/>
    </source>
</evidence>
<dbReference type="PANTHER" id="PTHR10338">
    <property type="entry name" value="INTER-ALPHA-TRYPSIN INHIBITOR HEAVY CHAIN FAMILY MEMBER"/>
    <property type="match status" value="1"/>
</dbReference>
<dbReference type="Pfam" id="PF08487">
    <property type="entry name" value="VIT"/>
    <property type="match status" value="1"/>
</dbReference>
<keyword evidence="3" id="KW-0964">Secreted</keyword>
<name>A0A8B9ZUY9_9AVES</name>
<dbReference type="InterPro" id="IPR036465">
    <property type="entry name" value="vWFA_dom_sf"/>
</dbReference>
<keyword evidence="6" id="KW-0722">Serine protease inhibitor</keyword>
<feature type="domain" description="VWFA" evidence="9">
    <location>
        <begin position="260"/>
        <end position="446"/>
    </location>
</feature>
<sequence length="812" mass="87521">RHSVSQSGRHAPYPLQLPMTSFTVSSTIISRYASTRVRCAMHNPHPTPRQAAFDLHLSPAAFITNFTITVAGKVYAAEVMEKHRAKELYEAARKQGKTAAHVGTKEQEPQRFRVTATVASNGDISFELCYEELLQRRLGAYRYAVAIHPRQIVAELRVELSITERAGISDLRVLPFHPADTQQGMAMMVTTPSIEGTHCAHIAFAPTPKEQAAFSATGLAGDFVVEYDVARRDAVGDVELQDGYFVHFFAPSGLPPIPKDIIFLIDVSGSMAGTKIKQVATRGAPRRPHFSVCPFFNSPCARRPRWPCNPSSRLHNPKTSPKYPQNVPKTSQKTSPNPAGTDLDRALLAAAALLRHHGVTKEPRVPLLLLLTDGEPTMGVTQAPRILSNARRVLTPSSALLFALAFGEDADLALLRRLAAASGGTARRVPEEDEVAPQLAEFFREIENPLLRHVELSYPGATPRLVAPRLFPGYFQGSELVVAGRLEPGAERLRVHVAGHGGTGELRADTEVPPEIPEVPPGCPQHPPELLGGFVRRLWAHVTIRELLRARLSAEGTAARQKLAAEATQLALRHRFVTPLTALLVVTPGGDGGSTGPPPAATPGLGGTVGTPRVTVHGHLVGAPSWPQAPSRPRTFLDALTLSVGSAAVTVTLQQIHVTGGGPPISLPFSHPARLRRPPLTLLVGRGGRLHLFLGPHLRFGVLRHRYGRPGALQRDHLGFYIPDGAGLSPKSGGLLGKRCRLRGVRLAFLGTPGTARLQRGEVGVTATLVAKKVPGGSGGARYGHCWLVPRPEVLELHGPPPDTSMPQFCCF</sequence>
<accession>A0A8B9ZUY9</accession>
<dbReference type="GO" id="GO:0004867">
    <property type="term" value="F:serine-type endopeptidase inhibitor activity"/>
    <property type="evidence" value="ECO:0007669"/>
    <property type="project" value="UniProtKB-KW"/>
</dbReference>
<dbReference type="PANTHER" id="PTHR10338:SF155">
    <property type="entry name" value="INTER-ALPHA-TRYPSIN INHIBITOR HEAVY CHAIN H6"/>
    <property type="match status" value="1"/>
</dbReference>
<evidence type="ECO:0000256" key="1">
    <source>
        <dbReference type="ARBA" id="ARBA00004613"/>
    </source>
</evidence>
<dbReference type="InterPro" id="IPR013694">
    <property type="entry name" value="VIT"/>
</dbReference>
<reference evidence="11" key="2">
    <citation type="submission" date="2025-09" db="UniProtKB">
        <authorList>
            <consortium name="Ensembl"/>
        </authorList>
    </citation>
    <scope>IDENTIFICATION</scope>
</reference>
<reference evidence="11" key="1">
    <citation type="submission" date="2025-08" db="UniProtKB">
        <authorList>
            <consortium name="Ensembl"/>
        </authorList>
    </citation>
    <scope>IDENTIFICATION</scope>
</reference>
<feature type="domain" description="VIT" evidence="10">
    <location>
        <begin position="3"/>
        <end position="132"/>
    </location>
</feature>
<evidence type="ECO:0000313" key="11">
    <source>
        <dbReference type="Ensembl" id="ENSAZOP00000016758.1"/>
    </source>
</evidence>
<keyword evidence="12" id="KW-1185">Reference proteome</keyword>
<evidence type="ECO:0000256" key="6">
    <source>
        <dbReference type="ARBA" id="ARBA00022900"/>
    </source>
</evidence>
<feature type="region of interest" description="Disordered" evidence="8">
    <location>
        <begin position="308"/>
        <end position="340"/>
    </location>
</feature>
<dbReference type="SMART" id="SM00609">
    <property type="entry name" value="VIT"/>
    <property type="match status" value="1"/>
</dbReference>
<dbReference type="Proteomes" id="UP000694549">
    <property type="component" value="Unplaced"/>
</dbReference>
<dbReference type="Gene3D" id="3.40.50.410">
    <property type="entry name" value="von Willebrand factor, type A domain"/>
    <property type="match status" value="1"/>
</dbReference>
<dbReference type="Ensembl" id="ENSAZOT00000018022.1">
    <property type="protein sequence ID" value="ENSAZOP00000016758.1"/>
    <property type="gene ID" value="ENSAZOG00000010492.1"/>
</dbReference>
<dbReference type="Pfam" id="PF06668">
    <property type="entry name" value="ITI_HC_C"/>
    <property type="match status" value="1"/>
</dbReference>
<keyword evidence="4" id="KW-0646">Protease inhibitor</keyword>
<dbReference type="PROSITE" id="PS50234">
    <property type="entry name" value="VWFA"/>
    <property type="match status" value="1"/>
</dbReference>
<evidence type="ECO:0000256" key="3">
    <source>
        <dbReference type="ARBA" id="ARBA00022525"/>
    </source>
</evidence>